<feature type="binding site" evidence="3">
    <location>
        <begin position="14"/>
        <end position="19"/>
    </location>
    <ligand>
        <name>ATP</name>
        <dbReference type="ChEBI" id="CHEBI:30616"/>
    </ligand>
</feature>
<dbReference type="PROSITE" id="PS51219">
    <property type="entry name" value="DPCK"/>
    <property type="match status" value="1"/>
</dbReference>
<dbReference type="NCBIfam" id="TIGR00152">
    <property type="entry name" value="dephospho-CoA kinase"/>
    <property type="match status" value="1"/>
</dbReference>
<keyword evidence="6" id="KW-1185">Reference proteome</keyword>
<comment type="function">
    <text evidence="3">Catalyzes the phosphorylation of the 3'-hydroxyl group of dephosphocoenzyme A to form coenzyme A.</text>
</comment>
<keyword evidence="3" id="KW-0963">Cytoplasm</keyword>
<dbReference type="HAMAP" id="MF_00376">
    <property type="entry name" value="Dephospho_CoA_kinase"/>
    <property type="match status" value="1"/>
</dbReference>
<dbReference type="SUPFAM" id="SSF52540">
    <property type="entry name" value="P-loop containing nucleoside triphosphate hydrolases"/>
    <property type="match status" value="1"/>
</dbReference>
<dbReference type="eggNOG" id="COG0237">
    <property type="taxonomic scope" value="Bacteria"/>
</dbReference>
<dbReference type="GO" id="GO:0005737">
    <property type="term" value="C:cytoplasm"/>
    <property type="evidence" value="ECO:0007669"/>
    <property type="project" value="UniProtKB-SubCell"/>
</dbReference>
<dbReference type="EC" id="2.7.1.24" evidence="3 4"/>
<keyword evidence="3" id="KW-0173">Coenzyme A biosynthesis</keyword>
<evidence type="ECO:0000313" key="6">
    <source>
        <dbReference type="Proteomes" id="UP000029078"/>
    </source>
</evidence>
<dbReference type="AlphaFoldDB" id="A0A087D2C0"/>
<reference evidence="5 6" key="1">
    <citation type="submission" date="2014-03" db="EMBL/GenBank/DDBJ databases">
        <title>Genomics of Bifidobacteria.</title>
        <authorList>
            <person name="Ventura M."/>
            <person name="Milani C."/>
            <person name="Lugli G.A."/>
        </authorList>
    </citation>
    <scope>NUCLEOTIDE SEQUENCE [LARGE SCALE GENOMIC DNA]</scope>
    <source>
        <strain evidence="5 6">LMG 21811</strain>
    </source>
</reference>
<evidence type="ECO:0000256" key="3">
    <source>
        <dbReference type="HAMAP-Rule" id="MF_00376"/>
    </source>
</evidence>
<dbReference type="InterPro" id="IPR027417">
    <property type="entry name" value="P-loop_NTPase"/>
</dbReference>
<name>A0A087D2C0_BIFRU</name>
<evidence type="ECO:0000313" key="5">
    <source>
        <dbReference type="EMBL" id="KFI89670.1"/>
    </source>
</evidence>
<keyword evidence="3 5" id="KW-0808">Transferase</keyword>
<dbReference type="PANTHER" id="PTHR10695">
    <property type="entry name" value="DEPHOSPHO-COA KINASE-RELATED"/>
    <property type="match status" value="1"/>
</dbReference>
<dbReference type="Gene3D" id="3.40.50.300">
    <property type="entry name" value="P-loop containing nucleotide triphosphate hydrolases"/>
    <property type="match status" value="1"/>
</dbReference>
<dbReference type="EMBL" id="JGZL01000007">
    <property type="protein sequence ID" value="KFI89670.1"/>
    <property type="molecule type" value="Genomic_DNA"/>
</dbReference>
<proteinExistence type="inferred from homology"/>
<dbReference type="Proteomes" id="UP000029078">
    <property type="component" value="Unassembled WGS sequence"/>
</dbReference>
<comment type="caution">
    <text evidence="5">The sequence shown here is derived from an EMBL/GenBank/DDBJ whole genome shotgun (WGS) entry which is preliminary data.</text>
</comment>
<dbReference type="GO" id="GO:0005524">
    <property type="term" value="F:ATP binding"/>
    <property type="evidence" value="ECO:0007669"/>
    <property type="project" value="UniProtKB-UniRule"/>
</dbReference>
<organism evidence="5 6">
    <name type="scientific">Bifidobacterium ruminantium</name>
    <dbReference type="NCBI Taxonomy" id="78346"/>
    <lineage>
        <taxon>Bacteria</taxon>
        <taxon>Bacillati</taxon>
        <taxon>Actinomycetota</taxon>
        <taxon>Actinomycetes</taxon>
        <taxon>Bifidobacteriales</taxon>
        <taxon>Bifidobacteriaceae</taxon>
        <taxon>Bifidobacterium</taxon>
    </lineage>
</organism>
<dbReference type="UniPathway" id="UPA00241">
    <property type="reaction ID" value="UER00356"/>
</dbReference>
<evidence type="ECO:0000256" key="2">
    <source>
        <dbReference type="ARBA" id="ARBA00022840"/>
    </source>
</evidence>
<evidence type="ECO:0000256" key="4">
    <source>
        <dbReference type="NCBIfam" id="TIGR00152"/>
    </source>
</evidence>
<dbReference type="CDD" id="cd02022">
    <property type="entry name" value="DPCK"/>
    <property type="match status" value="1"/>
</dbReference>
<dbReference type="Pfam" id="PF01121">
    <property type="entry name" value="CoaE"/>
    <property type="match status" value="1"/>
</dbReference>
<keyword evidence="1 3" id="KW-0547">Nucleotide-binding</keyword>
<gene>
    <name evidence="3" type="primary">coaE</name>
    <name evidence="5" type="ORF">BRUM_0881</name>
</gene>
<keyword evidence="3 5" id="KW-0418">Kinase</keyword>
<evidence type="ECO:0000256" key="1">
    <source>
        <dbReference type="ARBA" id="ARBA00022741"/>
    </source>
</evidence>
<comment type="similarity">
    <text evidence="3">Belongs to the CoaE family.</text>
</comment>
<keyword evidence="2 3" id="KW-0067">ATP-binding</keyword>
<comment type="subcellular location">
    <subcellularLocation>
        <location evidence="3">Cytoplasm</location>
    </subcellularLocation>
</comment>
<protein>
    <recommendedName>
        <fullName evidence="3 4">Dephospho-CoA kinase</fullName>
        <ecNumber evidence="3 4">2.7.1.24</ecNumber>
    </recommendedName>
    <alternativeName>
        <fullName evidence="3">Dephosphocoenzyme A kinase</fullName>
    </alternativeName>
</protein>
<comment type="catalytic activity">
    <reaction evidence="3">
        <text>3'-dephospho-CoA + ATP = ADP + CoA + H(+)</text>
        <dbReference type="Rhea" id="RHEA:18245"/>
        <dbReference type="ChEBI" id="CHEBI:15378"/>
        <dbReference type="ChEBI" id="CHEBI:30616"/>
        <dbReference type="ChEBI" id="CHEBI:57287"/>
        <dbReference type="ChEBI" id="CHEBI:57328"/>
        <dbReference type="ChEBI" id="CHEBI:456216"/>
        <dbReference type="EC" id="2.7.1.24"/>
    </reaction>
</comment>
<dbReference type="STRING" id="78346.BRUM_0881"/>
<accession>A0A087D2C0</accession>
<dbReference type="GO" id="GO:0015937">
    <property type="term" value="P:coenzyme A biosynthetic process"/>
    <property type="evidence" value="ECO:0007669"/>
    <property type="project" value="UniProtKB-UniRule"/>
</dbReference>
<dbReference type="PANTHER" id="PTHR10695:SF46">
    <property type="entry name" value="BIFUNCTIONAL COENZYME A SYNTHASE-RELATED"/>
    <property type="match status" value="1"/>
</dbReference>
<dbReference type="GO" id="GO:0004140">
    <property type="term" value="F:dephospho-CoA kinase activity"/>
    <property type="evidence" value="ECO:0007669"/>
    <property type="project" value="UniProtKB-UniRule"/>
</dbReference>
<comment type="pathway">
    <text evidence="3">Cofactor biosynthesis; coenzyme A biosynthesis; CoA from (R)-pantothenate: step 5/5.</text>
</comment>
<dbReference type="InterPro" id="IPR001977">
    <property type="entry name" value="Depp_CoAkinase"/>
</dbReference>
<sequence>MSTMIRIGLTGGIAAGKSTVATHLRELGAVLIDYDALARKAVEPGSVGLRRIVDRFGPDALDKQGGLNRQWIARHVFSGPNAESERKALDDIEHPLIYELASAAERHALAINPDAVVVHDIPLLAEVMDDLPFRFDHIITVEAPEDVRVERMMRTRGMSERQALDRIAHQPSRKKREEISDTVVDSSQSMERMFEYVDTLMRQWLLNTR</sequence>